<comment type="caution">
    <text evidence="2">The sequence shown here is derived from an EMBL/GenBank/DDBJ whole genome shotgun (WGS) entry which is preliminary data.</text>
</comment>
<protein>
    <submittedName>
        <fullName evidence="2">Uncharacterized protein</fullName>
    </submittedName>
</protein>
<name>A0A423UFR7_9BIFI</name>
<gene>
    <name evidence="2" type="ORF">BMONG18_0096</name>
</gene>
<evidence type="ECO:0000313" key="3">
    <source>
        <dbReference type="Proteomes" id="UP000285266"/>
    </source>
</evidence>
<reference evidence="2 3" key="1">
    <citation type="submission" date="2018-07" db="EMBL/GenBank/DDBJ databases">
        <title>The role of parmesan cheese in vectoring bovine microbiota.</title>
        <authorList>
            <person name="Lugli G.A."/>
            <person name="Milani C."/>
        </authorList>
    </citation>
    <scope>NUCLEOTIDE SEQUENCE [LARGE SCALE GENOMIC DNA]</scope>
    <source>
        <strain evidence="2 3">BMONG18</strain>
    </source>
</reference>
<dbReference type="Proteomes" id="UP000285266">
    <property type="component" value="Unassembled WGS sequence"/>
</dbReference>
<feature type="compositionally biased region" description="Polar residues" evidence="1">
    <location>
        <begin position="289"/>
        <end position="300"/>
    </location>
</feature>
<proteinExistence type="predicted"/>
<accession>A0A423UFR7</accession>
<feature type="compositionally biased region" description="Basic and acidic residues" evidence="1">
    <location>
        <begin position="276"/>
        <end position="288"/>
    </location>
</feature>
<evidence type="ECO:0000313" key="2">
    <source>
        <dbReference type="EMBL" id="ROT87556.1"/>
    </source>
</evidence>
<evidence type="ECO:0000256" key="1">
    <source>
        <dbReference type="SAM" id="MobiDB-lite"/>
    </source>
</evidence>
<feature type="region of interest" description="Disordered" evidence="1">
    <location>
        <begin position="272"/>
        <end position="300"/>
    </location>
</feature>
<dbReference type="AlphaFoldDB" id="A0A423UFR7"/>
<organism evidence="2 3">
    <name type="scientific">Bifidobacterium mongoliense</name>
    <dbReference type="NCBI Taxonomy" id="518643"/>
    <lineage>
        <taxon>Bacteria</taxon>
        <taxon>Bacillati</taxon>
        <taxon>Actinomycetota</taxon>
        <taxon>Actinomycetes</taxon>
        <taxon>Bifidobacteriales</taxon>
        <taxon>Bifidobacteriaceae</taxon>
        <taxon>Bifidobacterium</taxon>
    </lineage>
</organism>
<dbReference type="EMBL" id="QRAJ01000001">
    <property type="protein sequence ID" value="ROT87556.1"/>
    <property type="molecule type" value="Genomic_DNA"/>
</dbReference>
<sequence>MQKDRTDYCTPSPPLSLASSSDFVVSLVGVSRCRNGGRCRCRNGGRCRCRRRDWRNGGSILRRTLLRRIGAHRLIDSHLRGIKIILDFMQGIQVGVVVRNSLTRRRHSSLQSNPGRILIDLILTGIEQCHRLGDRRIHLLAGGRYLTVPLRFARPNICGGLRDCGHRGPNIHHCRACITCALIQYSSTRGFITPALCCRQPLRTSVCYRLRQRVDGGAIMHLGGLQGLLCFDIIQRCPQRGISSGIRPHRRSTCDHRLAMCIGHAMTFDQPSGDGSYERHTYRHKDDNGQNTASLQPLRW</sequence>